<name>A0ACC0QID5_9HYPO</name>
<evidence type="ECO:0000313" key="2">
    <source>
        <dbReference type="Proteomes" id="UP001065298"/>
    </source>
</evidence>
<sequence length="118" mass="12548">MSLNKKVYAATGGASAIGLATAELLLSRGASVSLCDIQAASLERVATITIKTPISDSTKTQDAPLYSQKVDVRSRKQVEDWMSKTIERFGRLDGAANLACAIPKSQNIAYVADQDDGE</sequence>
<dbReference type="EMBL" id="CM046513">
    <property type="protein sequence ID" value="KAI8652729.1"/>
    <property type="molecule type" value="Genomic_DNA"/>
</dbReference>
<accession>A0ACC0QID5</accession>
<dbReference type="Proteomes" id="UP001065298">
    <property type="component" value="Chromosome 11"/>
</dbReference>
<protein>
    <submittedName>
        <fullName evidence="1">Uncharacterized protein</fullName>
    </submittedName>
</protein>
<keyword evidence="2" id="KW-1185">Reference proteome</keyword>
<evidence type="ECO:0000313" key="1">
    <source>
        <dbReference type="EMBL" id="KAI8652729.1"/>
    </source>
</evidence>
<reference evidence="1" key="1">
    <citation type="submission" date="2022-06" db="EMBL/GenBank/DDBJ databases">
        <title>Fusarium solani species complex genomes reveal bases of compartmentalisation and animal pathogenesis.</title>
        <authorList>
            <person name="Tsai I.J."/>
        </authorList>
    </citation>
    <scope>NUCLEOTIDE SEQUENCE</scope>
    <source>
        <strain evidence="1">Fu6.1</strain>
    </source>
</reference>
<organism evidence="1 2">
    <name type="scientific">Fusarium keratoplasticum</name>
    <dbReference type="NCBI Taxonomy" id="1328300"/>
    <lineage>
        <taxon>Eukaryota</taxon>
        <taxon>Fungi</taxon>
        <taxon>Dikarya</taxon>
        <taxon>Ascomycota</taxon>
        <taxon>Pezizomycotina</taxon>
        <taxon>Sordariomycetes</taxon>
        <taxon>Hypocreomycetidae</taxon>
        <taxon>Hypocreales</taxon>
        <taxon>Nectriaceae</taxon>
        <taxon>Fusarium</taxon>
        <taxon>Fusarium solani species complex</taxon>
    </lineage>
</organism>
<comment type="caution">
    <text evidence="1">The sequence shown here is derived from an EMBL/GenBank/DDBJ whole genome shotgun (WGS) entry which is preliminary data.</text>
</comment>
<gene>
    <name evidence="1" type="ORF">NCS57_01337900</name>
</gene>
<proteinExistence type="predicted"/>